<sequence>MQIYAFRFLTTSSSIDQDFVPHLICTVCFSFEFLRFFSDPNPGILIYQFLVCQNVTSSMKRRLN</sequence>
<dbReference type="AlphaFoldDB" id="A0A0V0HHX2"/>
<evidence type="ECO:0000313" key="1">
    <source>
        <dbReference type="EMBL" id="JAP19126.1"/>
    </source>
</evidence>
<accession>A0A0V0HHX2</accession>
<proteinExistence type="predicted"/>
<dbReference type="EMBL" id="GEDG01020436">
    <property type="protein sequence ID" value="JAP19126.1"/>
    <property type="molecule type" value="Transcribed_RNA"/>
</dbReference>
<organism evidence="1">
    <name type="scientific">Solanum chacoense</name>
    <name type="common">Chaco potato</name>
    <dbReference type="NCBI Taxonomy" id="4108"/>
    <lineage>
        <taxon>Eukaryota</taxon>
        <taxon>Viridiplantae</taxon>
        <taxon>Streptophyta</taxon>
        <taxon>Embryophyta</taxon>
        <taxon>Tracheophyta</taxon>
        <taxon>Spermatophyta</taxon>
        <taxon>Magnoliopsida</taxon>
        <taxon>eudicotyledons</taxon>
        <taxon>Gunneridae</taxon>
        <taxon>Pentapetalae</taxon>
        <taxon>asterids</taxon>
        <taxon>lamiids</taxon>
        <taxon>Solanales</taxon>
        <taxon>Solanaceae</taxon>
        <taxon>Solanoideae</taxon>
        <taxon>Solaneae</taxon>
        <taxon>Solanum</taxon>
    </lineage>
</organism>
<name>A0A0V0HHX2_SOLCH</name>
<protein>
    <submittedName>
        <fullName evidence="1">Putative ovule protein</fullName>
    </submittedName>
</protein>
<reference evidence="1" key="1">
    <citation type="submission" date="2015-12" db="EMBL/GenBank/DDBJ databases">
        <title>Gene expression during late stages of embryo sac development: a critical building block for successful pollen-pistil interactions.</title>
        <authorList>
            <person name="Liu Y."/>
            <person name="Joly V."/>
            <person name="Sabar M."/>
            <person name="Matton D.P."/>
        </authorList>
    </citation>
    <scope>NUCLEOTIDE SEQUENCE</scope>
</reference>